<evidence type="ECO:0000259" key="4">
    <source>
        <dbReference type="Pfam" id="PF25917"/>
    </source>
</evidence>
<evidence type="ECO:0000256" key="2">
    <source>
        <dbReference type="SAM" id="Coils"/>
    </source>
</evidence>
<protein>
    <submittedName>
        <fullName evidence="5">Multidrug resistance protein</fullName>
    </submittedName>
</protein>
<feature type="domain" description="Multidrug resistance protein MdtA-like alpha-helical hairpin" evidence="3">
    <location>
        <begin position="113"/>
        <end position="174"/>
    </location>
</feature>
<keyword evidence="2" id="KW-0175">Coiled coil</keyword>
<dbReference type="AlphaFoldDB" id="A0AA37T5A2"/>
<dbReference type="RefSeq" id="WP_284218712.1">
    <property type="nucleotide sequence ID" value="NZ_BSOT01000009.1"/>
</dbReference>
<dbReference type="GO" id="GO:0015562">
    <property type="term" value="F:efflux transmembrane transporter activity"/>
    <property type="evidence" value="ECO:0007669"/>
    <property type="project" value="TreeGrafter"/>
</dbReference>
<comment type="similarity">
    <text evidence="1">Belongs to the membrane fusion protein (MFP) (TC 8.A.1) family.</text>
</comment>
<dbReference type="SUPFAM" id="SSF111369">
    <property type="entry name" value="HlyD-like secretion proteins"/>
    <property type="match status" value="1"/>
</dbReference>
<dbReference type="InterPro" id="IPR058624">
    <property type="entry name" value="MdtA-like_HH"/>
</dbReference>
<reference evidence="5" key="1">
    <citation type="journal article" date="2014" name="Int. J. Syst. Evol. Microbiol.">
        <title>Complete genome sequence of Corynebacterium casei LMG S-19264T (=DSM 44701T), isolated from a smear-ripened cheese.</title>
        <authorList>
            <consortium name="US DOE Joint Genome Institute (JGI-PGF)"/>
            <person name="Walter F."/>
            <person name="Albersmeier A."/>
            <person name="Kalinowski J."/>
            <person name="Ruckert C."/>
        </authorList>
    </citation>
    <scope>NUCLEOTIDE SEQUENCE</scope>
    <source>
        <strain evidence="5">NBRC 110023</strain>
    </source>
</reference>
<name>A0AA37T5A2_9ALTE</name>
<evidence type="ECO:0000256" key="1">
    <source>
        <dbReference type="ARBA" id="ARBA00009477"/>
    </source>
</evidence>
<gene>
    <name evidence="5" type="ORF">GCM10007852_32010</name>
</gene>
<feature type="coiled-coil region" evidence="2">
    <location>
        <begin position="106"/>
        <end position="171"/>
    </location>
</feature>
<keyword evidence="6" id="KW-1185">Reference proteome</keyword>
<feature type="domain" description="Multidrug resistance protein MdtA-like barrel-sandwich hybrid" evidence="4">
    <location>
        <begin position="81"/>
        <end position="213"/>
    </location>
</feature>
<sequence length="393" mass="42944">MAQNVSKIIAITMISFALLTLLMLSSGDHKAVAFTENELKVLNNAKVNVVRTIVQSDYTKQQLVYGQVQAAQQTLIGFERNGIVAKLNVENGSKVEKGELLALLDTARIRSQKQELEAELNKANAEAKLAELSQQRVRNLVQNKLESEQRLDEESARVDAAKAQVAAVQAKLLTLQVAFDKSMLFAPYSGQIISQFIDVGTPVSTGQGVFEIIDNGPLEVHLGLPKSTAFTLEPQQNIVLDIRGEKVSGTVKSISSNRTLRTRTIESVITLDLPDLVSQEGESQNIASQEIVPGDLASFSLMRSIDETGIWLPISSLANGIRGLWTVFVVDENDGILTSRLVSIEYSDGTHVYVKGALKENDLVVIDGTHRLTPEQTVSNVNIVNIELARVDK</sequence>
<dbReference type="Pfam" id="PF25917">
    <property type="entry name" value="BSH_RND"/>
    <property type="match status" value="1"/>
</dbReference>
<dbReference type="Gene3D" id="2.40.30.170">
    <property type="match status" value="1"/>
</dbReference>
<dbReference type="NCBIfam" id="TIGR01730">
    <property type="entry name" value="RND_mfp"/>
    <property type="match status" value="1"/>
</dbReference>
<evidence type="ECO:0000259" key="3">
    <source>
        <dbReference type="Pfam" id="PF25876"/>
    </source>
</evidence>
<accession>A0AA37T5A2</accession>
<dbReference type="InterPro" id="IPR058625">
    <property type="entry name" value="MdtA-like_BSH"/>
</dbReference>
<organism evidence="5 6">
    <name type="scientific">Agaribacter marinus</name>
    <dbReference type="NCBI Taxonomy" id="1431249"/>
    <lineage>
        <taxon>Bacteria</taxon>
        <taxon>Pseudomonadati</taxon>
        <taxon>Pseudomonadota</taxon>
        <taxon>Gammaproteobacteria</taxon>
        <taxon>Alteromonadales</taxon>
        <taxon>Alteromonadaceae</taxon>
        <taxon>Agaribacter</taxon>
    </lineage>
</organism>
<evidence type="ECO:0000313" key="5">
    <source>
        <dbReference type="EMBL" id="GLR72293.1"/>
    </source>
</evidence>
<dbReference type="GO" id="GO:1990281">
    <property type="term" value="C:efflux pump complex"/>
    <property type="evidence" value="ECO:0007669"/>
    <property type="project" value="TreeGrafter"/>
</dbReference>
<dbReference type="Proteomes" id="UP001156601">
    <property type="component" value="Unassembled WGS sequence"/>
</dbReference>
<dbReference type="Gene3D" id="2.40.420.20">
    <property type="match status" value="1"/>
</dbReference>
<proteinExistence type="inferred from homology"/>
<dbReference type="PANTHER" id="PTHR30469">
    <property type="entry name" value="MULTIDRUG RESISTANCE PROTEIN MDTA"/>
    <property type="match status" value="1"/>
</dbReference>
<evidence type="ECO:0000313" key="6">
    <source>
        <dbReference type="Proteomes" id="UP001156601"/>
    </source>
</evidence>
<reference evidence="5" key="2">
    <citation type="submission" date="2023-01" db="EMBL/GenBank/DDBJ databases">
        <title>Draft genome sequence of Agaribacter marinus strain NBRC 110023.</title>
        <authorList>
            <person name="Sun Q."/>
            <person name="Mori K."/>
        </authorList>
    </citation>
    <scope>NUCLEOTIDE SEQUENCE</scope>
    <source>
        <strain evidence="5">NBRC 110023</strain>
    </source>
</reference>
<dbReference type="PANTHER" id="PTHR30469:SF11">
    <property type="entry name" value="BLL4320 PROTEIN"/>
    <property type="match status" value="1"/>
</dbReference>
<dbReference type="Gene3D" id="1.10.287.470">
    <property type="entry name" value="Helix hairpin bin"/>
    <property type="match status" value="1"/>
</dbReference>
<dbReference type="Gene3D" id="2.40.50.100">
    <property type="match status" value="1"/>
</dbReference>
<comment type="caution">
    <text evidence="5">The sequence shown here is derived from an EMBL/GenBank/DDBJ whole genome shotgun (WGS) entry which is preliminary data.</text>
</comment>
<dbReference type="Pfam" id="PF25876">
    <property type="entry name" value="HH_MFP_RND"/>
    <property type="match status" value="1"/>
</dbReference>
<dbReference type="EMBL" id="BSOT01000009">
    <property type="protein sequence ID" value="GLR72293.1"/>
    <property type="molecule type" value="Genomic_DNA"/>
</dbReference>
<dbReference type="InterPro" id="IPR006143">
    <property type="entry name" value="RND_pump_MFP"/>
</dbReference>